<organism evidence="2 3">
    <name type="scientific">Vogesella aquatica</name>
    <dbReference type="NCBI Taxonomy" id="2984206"/>
    <lineage>
        <taxon>Bacteria</taxon>
        <taxon>Pseudomonadati</taxon>
        <taxon>Pseudomonadota</taxon>
        <taxon>Betaproteobacteria</taxon>
        <taxon>Neisseriales</taxon>
        <taxon>Chromobacteriaceae</taxon>
        <taxon>Vogesella</taxon>
    </lineage>
</organism>
<feature type="region of interest" description="Disordered" evidence="1">
    <location>
        <begin position="144"/>
        <end position="195"/>
    </location>
</feature>
<dbReference type="Proteomes" id="UP001219956">
    <property type="component" value="Unassembled WGS sequence"/>
</dbReference>
<feature type="compositionally biased region" description="Low complexity" evidence="1">
    <location>
        <begin position="164"/>
        <end position="181"/>
    </location>
</feature>
<proteinExistence type="predicted"/>
<sequence>MSMPQRALRHIGRVPALLPWLAALFAGWWLVATFLALLPASPSLRVLTQPQPLAAAGGVAQQSWFGVVQDATASQAAPPVTVLGVLGGGQGSRQDFAILLENGQKIAVRAGDKTPGGWLLLRVNGGGVVLRQPDGSELNVALSRQAQPDSVAGQTPAQPPLFGMPATQPAMQAPAAAVPPANDGLPQRDAPAPQG</sequence>
<evidence type="ECO:0000256" key="1">
    <source>
        <dbReference type="SAM" id="MobiDB-lite"/>
    </source>
</evidence>
<protein>
    <recommendedName>
        <fullName evidence="4">General secretion pathway protein C</fullName>
    </recommendedName>
</protein>
<evidence type="ECO:0000313" key="2">
    <source>
        <dbReference type="EMBL" id="MDC7717101.1"/>
    </source>
</evidence>
<name>A0ABT5IX32_9NEIS</name>
<gene>
    <name evidence="2" type="ORF">PQU95_07705</name>
</gene>
<dbReference type="RefSeq" id="WP_272751450.1">
    <property type="nucleotide sequence ID" value="NZ_JAQQLF010000008.1"/>
</dbReference>
<dbReference type="EMBL" id="JAQQLF010000008">
    <property type="protein sequence ID" value="MDC7717101.1"/>
    <property type="molecule type" value="Genomic_DNA"/>
</dbReference>
<evidence type="ECO:0008006" key="4">
    <source>
        <dbReference type="Google" id="ProtNLM"/>
    </source>
</evidence>
<accession>A0ABT5IX32</accession>
<reference evidence="2 3" key="1">
    <citation type="submission" date="2023-01" db="EMBL/GenBank/DDBJ databases">
        <title>Novel species of the genus Vogesella isolated from rivers.</title>
        <authorList>
            <person name="Lu H."/>
        </authorList>
    </citation>
    <scope>NUCLEOTIDE SEQUENCE [LARGE SCALE GENOMIC DNA]</scope>
    <source>
        <strain evidence="2 3">DC21W</strain>
    </source>
</reference>
<keyword evidence="3" id="KW-1185">Reference proteome</keyword>
<evidence type="ECO:0000313" key="3">
    <source>
        <dbReference type="Proteomes" id="UP001219956"/>
    </source>
</evidence>
<comment type="caution">
    <text evidence="2">The sequence shown here is derived from an EMBL/GenBank/DDBJ whole genome shotgun (WGS) entry which is preliminary data.</text>
</comment>
<feature type="compositionally biased region" description="Polar residues" evidence="1">
    <location>
        <begin position="144"/>
        <end position="156"/>
    </location>
</feature>